<evidence type="ECO:0000256" key="8">
    <source>
        <dbReference type="SAM" id="SignalP"/>
    </source>
</evidence>
<accession>A0ABR9TC97</accession>
<name>A0ABR9TC97_9SPHI</name>
<dbReference type="Pfam" id="PF07715">
    <property type="entry name" value="Plug"/>
    <property type="match status" value="1"/>
</dbReference>
<evidence type="ECO:0000256" key="1">
    <source>
        <dbReference type="ARBA" id="ARBA00004571"/>
    </source>
</evidence>
<evidence type="ECO:0000313" key="11">
    <source>
        <dbReference type="Proteomes" id="UP000618319"/>
    </source>
</evidence>
<keyword evidence="6 7" id="KW-0998">Cell outer membrane</keyword>
<dbReference type="NCBIfam" id="TIGR04057">
    <property type="entry name" value="SusC_RagA_signa"/>
    <property type="match status" value="1"/>
</dbReference>
<evidence type="ECO:0000256" key="6">
    <source>
        <dbReference type="ARBA" id="ARBA00023237"/>
    </source>
</evidence>
<evidence type="ECO:0000256" key="3">
    <source>
        <dbReference type="ARBA" id="ARBA00022452"/>
    </source>
</evidence>
<evidence type="ECO:0000256" key="5">
    <source>
        <dbReference type="ARBA" id="ARBA00023136"/>
    </source>
</evidence>
<dbReference type="InterPro" id="IPR012910">
    <property type="entry name" value="Plug_dom"/>
</dbReference>
<dbReference type="RefSeq" id="WP_196941132.1">
    <property type="nucleotide sequence ID" value="NZ_MU158693.1"/>
</dbReference>
<protein>
    <submittedName>
        <fullName evidence="10">SusC/RagA family TonB-linked outer membrane protein</fullName>
    </submittedName>
</protein>
<dbReference type="InterPro" id="IPR023997">
    <property type="entry name" value="TonB-dep_OMP_SusC/RagA_CS"/>
</dbReference>
<evidence type="ECO:0000256" key="4">
    <source>
        <dbReference type="ARBA" id="ARBA00022692"/>
    </source>
</evidence>
<dbReference type="Gene3D" id="2.170.130.10">
    <property type="entry name" value="TonB-dependent receptor, plug domain"/>
    <property type="match status" value="1"/>
</dbReference>
<dbReference type="Gene3D" id="2.40.170.20">
    <property type="entry name" value="TonB-dependent receptor, beta-barrel domain"/>
    <property type="match status" value="1"/>
</dbReference>
<keyword evidence="8" id="KW-0732">Signal</keyword>
<keyword evidence="3 7" id="KW-1134">Transmembrane beta strand</keyword>
<proteinExistence type="inferred from homology"/>
<dbReference type="SUPFAM" id="SSF49464">
    <property type="entry name" value="Carboxypeptidase regulatory domain-like"/>
    <property type="match status" value="1"/>
</dbReference>
<dbReference type="PROSITE" id="PS52016">
    <property type="entry name" value="TONB_DEPENDENT_REC_3"/>
    <property type="match status" value="1"/>
</dbReference>
<dbReference type="InterPro" id="IPR008969">
    <property type="entry name" value="CarboxyPept-like_regulatory"/>
</dbReference>
<dbReference type="NCBIfam" id="TIGR04056">
    <property type="entry name" value="OMP_RagA_SusC"/>
    <property type="match status" value="1"/>
</dbReference>
<evidence type="ECO:0000256" key="7">
    <source>
        <dbReference type="PROSITE-ProRule" id="PRU01360"/>
    </source>
</evidence>
<dbReference type="InterPro" id="IPR037066">
    <property type="entry name" value="Plug_dom_sf"/>
</dbReference>
<dbReference type="SUPFAM" id="SSF56935">
    <property type="entry name" value="Porins"/>
    <property type="match status" value="1"/>
</dbReference>
<sequence>MKKLLFLVYILCSYATYGQSVSGLVVDPESKPIPSVTVAVKGSNKQTYTDDGGRFTIDVGNSPSNLIFSGLMVHRREVSLRDSTSTVKIVLERRENALDEIQVVGYGTSTKRYNLGSVTSIKAEDFETQAVSNPLAVLQGRVPGLVVSSTSGMPGASFTVQLRGQNSVNTNRGTIPPMDNPLFIIDGVPFATQNENINRFSSAMSPGSGRMFNNAYGGLSPFNSINPDDIASIEVLRDADATAIYGSRAGNGVILITTKKGKQGKTEFTWSANSGIGVLGYGMQLMNTTQYLEMREEAYKNDGRVPSDNPASSTYAPDLLLFDRDRNVNWKDEFFGKKSRNSIVNLGLSGGNAQTQFRFGTNYHKATFNFPGDFSDQKVGMILGIHHGTNDKKLTFDFSGTYNHGKNNSSSAPNLLLAANLQPNYPHPYGNNGDLIWNYRGVSLNGAVVSANPYAYLLQQYAMGTDALNSNMVFSYKPIPGLNIRSSFGVSNFRTDEYSGSPKSSRTPEFNPIAEANFGNSSFTSLIVEPQVEYTRRFGGLEMGALLGGTLQSNMNKSNEVYASGYMSDELIGSIAGAPNKNASDRFSEYRYGAIFGRVKLNLHGKYLFSSNFRRDGSSRFGPGRQFGNFGSIGAGWLFNEEHFIKNAIPVLSFGKLRGSYGVTGSDGIGDYNFLSRWQPTFYQYAGQLGFAPVNHFNDQFSWATTKKLEFALELGFFGDRLLLTTAWYRNRTGNQLVNYSLPISTGFGSVVQNWDAVVENNGLEAILQVSLLKKSAFSWSSSFNLTIPQNRLLSFPGLAESSYATMYTVGRSLRSLYLFRYAGVDPASGIFTFSKNDGTITSTPQDAQNGNFNDLYYAGNTDPRYFGGMMNSFSYGALKLDIFMEFRKQIGKNFLGQVYNYRPGGTSNMPVELLDRWQEEGDVAAYQQYSTVSNSAAGRATRIFVNSDEVYSDASYIRLKMLSLSYDLPVSYLKGVGAQRLNIFTTAQNLLTFTRFRGNDPETQSFYGVPPLKSFILGLQMKF</sequence>
<dbReference type="InterPro" id="IPR039426">
    <property type="entry name" value="TonB-dep_rcpt-like"/>
</dbReference>
<keyword evidence="4 7" id="KW-0812">Transmembrane</keyword>
<reference evidence="10 11" key="1">
    <citation type="submission" date="2018-02" db="EMBL/GenBank/DDBJ databases">
        <title>Sphingobacterium KA21.</title>
        <authorList>
            <person name="Vasarhelyi B.M."/>
            <person name="Deshmukh S."/>
            <person name="Balint B."/>
            <person name="Kukolya J."/>
        </authorList>
    </citation>
    <scope>NUCLEOTIDE SEQUENCE [LARGE SCALE GENOMIC DNA]</scope>
    <source>
        <strain evidence="10 11">Ka21</strain>
    </source>
</reference>
<comment type="similarity">
    <text evidence="7">Belongs to the TonB-dependent receptor family.</text>
</comment>
<dbReference type="Pfam" id="PF13715">
    <property type="entry name" value="CarbopepD_reg_2"/>
    <property type="match status" value="1"/>
</dbReference>
<dbReference type="Gene3D" id="2.60.40.1120">
    <property type="entry name" value="Carboxypeptidase-like, regulatory domain"/>
    <property type="match status" value="1"/>
</dbReference>
<evidence type="ECO:0000313" key="10">
    <source>
        <dbReference type="EMBL" id="MBE8722978.1"/>
    </source>
</evidence>
<evidence type="ECO:0000259" key="9">
    <source>
        <dbReference type="Pfam" id="PF07715"/>
    </source>
</evidence>
<comment type="subcellular location">
    <subcellularLocation>
        <location evidence="1 7">Cell outer membrane</location>
        <topology evidence="1 7">Multi-pass membrane protein</topology>
    </subcellularLocation>
</comment>
<dbReference type="Proteomes" id="UP000618319">
    <property type="component" value="Unassembled WGS sequence"/>
</dbReference>
<dbReference type="InterPro" id="IPR023996">
    <property type="entry name" value="TonB-dep_OMP_SusC/RagA"/>
</dbReference>
<comment type="caution">
    <text evidence="10">The sequence shown here is derived from an EMBL/GenBank/DDBJ whole genome shotgun (WGS) entry which is preliminary data.</text>
</comment>
<feature type="domain" description="TonB-dependent receptor plug" evidence="9">
    <location>
        <begin position="114"/>
        <end position="253"/>
    </location>
</feature>
<feature type="signal peptide" evidence="8">
    <location>
        <begin position="1"/>
        <end position="18"/>
    </location>
</feature>
<keyword evidence="11" id="KW-1185">Reference proteome</keyword>
<keyword evidence="5 7" id="KW-0472">Membrane</keyword>
<evidence type="ECO:0000256" key="2">
    <source>
        <dbReference type="ARBA" id="ARBA00022448"/>
    </source>
</evidence>
<keyword evidence="2 7" id="KW-0813">Transport</keyword>
<dbReference type="InterPro" id="IPR036942">
    <property type="entry name" value="Beta-barrel_TonB_sf"/>
</dbReference>
<organism evidence="10 11">
    <name type="scientific">Sphingobacterium pedocola</name>
    <dbReference type="NCBI Taxonomy" id="2082722"/>
    <lineage>
        <taxon>Bacteria</taxon>
        <taxon>Pseudomonadati</taxon>
        <taxon>Bacteroidota</taxon>
        <taxon>Sphingobacteriia</taxon>
        <taxon>Sphingobacteriales</taxon>
        <taxon>Sphingobacteriaceae</taxon>
        <taxon>Sphingobacterium</taxon>
    </lineage>
</organism>
<gene>
    <name evidence="10" type="ORF">C4F40_19845</name>
</gene>
<dbReference type="EMBL" id="PSKQ01000026">
    <property type="protein sequence ID" value="MBE8722978.1"/>
    <property type="molecule type" value="Genomic_DNA"/>
</dbReference>
<feature type="chain" id="PRO_5045640904" evidence="8">
    <location>
        <begin position="19"/>
        <end position="1024"/>
    </location>
</feature>